<dbReference type="SUPFAM" id="SSF69318">
    <property type="entry name" value="Integrin alpha N-terminal domain"/>
    <property type="match status" value="1"/>
</dbReference>
<keyword evidence="6" id="KW-0325">Glycoprotein</keyword>
<keyword evidence="3 7" id="KW-0812">Transmembrane</keyword>
<evidence type="ECO:0000259" key="8">
    <source>
        <dbReference type="Pfam" id="PF23122"/>
    </source>
</evidence>
<feature type="transmembrane region" description="Helical" evidence="7">
    <location>
        <begin position="414"/>
        <end position="438"/>
    </location>
</feature>
<organism evidence="9 10">
    <name type="scientific">Mizuhopecten yessoensis</name>
    <name type="common">Japanese scallop</name>
    <name type="synonym">Patinopecten yessoensis</name>
    <dbReference type="NCBI Taxonomy" id="6573"/>
    <lineage>
        <taxon>Eukaryota</taxon>
        <taxon>Metazoa</taxon>
        <taxon>Spiralia</taxon>
        <taxon>Lophotrochozoa</taxon>
        <taxon>Mollusca</taxon>
        <taxon>Bivalvia</taxon>
        <taxon>Autobranchia</taxon>
        <taxon>Pteriomorphia</taxon>
        <taxon>Pectinida</taxon>
        <taxon>Pectinoidea</taxon>
        <taxon>Pectinidae</taxon>
        <taxon>Mizuhopecten</taxon>
    </lineage>
</organism>
<protein>
    <submittedName>
        <fullName evidence="9">T-cell immunomodulatory protein</fullName>
    </submittedName>
</protein>
<feature type="domain" description="T-cell immunomodulatory protein TIP C2" evidence="8">
    <location>
        <begin position="308"/>
        <end position="408"/>
    </location>
</feature>
<evidence type="ECO:0000256" key="4">
    <source>
        <dbReference type="ARBA" id="ARBA00022989"/>
    </source>
</evidence>
<evidence type="ECO:0000256" key="7">
    <source>
        <dbReference type="SAM" id="Phobius"/>
    </source>
</evidence>
<keyword evidence="4 7" id="KW-1133">Transmembrane helix</keyword>
<keyword evidence="10" id="KW-1185">Reference proteome</keyword>
<reference evidence="9 10" key="1">
    <citation type="journal article" date="2017" name="Nat. Ecol. Evol.">
        <title>Scallop genome provides insights into evolution of bilaterian karyotype and development.</title>
        <authorList>
            <person name="Wang S."/>
            <person name="Zhang J."/>
            <person name="Jiao W."/>
            <person name="Li J."/>
            <person name="Xun X."/>
            <person name="Sun Y."/>
            <person name="Guo X."/>
            <person name="Huan P."/>
            <person name="Dong B."/>
            <person name="Zhang L."/>
            <person name="Hu X."/>
            <person name="Sun X."/>
            <person name="Wang J."/>
            <person name="Zhao C."/>
            <person name="Wang Y."/>
            <person name="Wang D."/>
            <person name="Huang X."/>
            <person name="Wang R."/>
            <person name="Lv J."/>
            <person name="Li Y."/>
            <person name="Zhang Z."/>
            <person name="Liu B."/>
            <person name="Lu W."/>
            <person name="Hui Y."/>
            <person name="Liang J."/>
            <person name="Zhou Z."/>
            <person name="Hou R."/>
            <person name="Li X."/>
            <person name="Liu Y."/>
            <person name="Li H."/>
            <person name="Ning X."/>
            <person name="Lin Y."/>
            <person name="Zhao L."/>
            <person name="Xing Q."/>
            <person name="Dou J."/>
            <person name="Li Y."/>
            <person name="Mao J."/>
            <person name="Guo H."/>
            <person name="Dou H."/>
            <person name="Li T."/>
            <person name="Mu C."/>
            <person name="Jiang W."/>
            <person name="Fu Q."/>
            <person name="Fu X."/>
            <person name="Miao Y."/>
            <person name="Liu J."/>
            <person name="Yu Q."/>
            <person name="Li R."/>
            <person name="Liao H."/>
            <person name="Li X."/>
            <person name="Kong Y."/>
            <person name="Jiang Z."/>
            <person name="Chourrout D."/>
            <person name="Li R."/>
            <person name="Bao Z."/>
        </authorList>
    </citation>
    <scope>NUCLEOTIDE SEQUENCE [LARGE SCALE GENOMIC DNA]</scope>
    <source>
        <strain evidence="9 10">PY_sf001</strain>
    </source>
</reference>
<keyword evidence="5 7" id="KW-0472">Membrane</keyword>
<dbReference type="GO" id="GO:0005886">
    <property type="term" value="C:plasma membrane"/>
    <property type="evidence" value="ECO:0007669"/>
    <property type="project" value="TreeGrafter"/>
</dbReference>
<comment type="similarity">
    <text evidence="2">Belongs to the TIP family.</text>
</comment>
<dbReference type="PANTHER" id="PTHR13412">
    <property type="entry name" value="T-CELL IMMUNOMODULATORY PROTEIN HOMOLOG"/>
    <property type="match status" value="1"/>
</dbReference>
<evidence type="ECO:0000256" key="6">
    <source>
        <dbReference type="ARBA" id="ARBA00023180"/>
    </source>
</evidence>
<accession>A0A210R2L7</accession>
<comment type="subcellular location">
    <subcellularLocation>
        <location evidence="1">Membrane</location>
        <topology evidence="1">Single-pass type I membrane protein</topology>
    </subcellularLocation>
</comment>
<gene>
    <name evidence="9" type="ORF">KP79_PYT13703</name>
</gene>
<evidence type="ECO:0000256" key="5">
    <source>
        <dbReference type="ARBA" id="ARBA00023136"/>
    </source>
</evidence>
<evidence type="ECO:0000313" key="10">
    <source>
        <dbReference type="Proteomes" id="UP000242188"/>
    </source>
</evidence>
<evidence type="ECO:0000256" key="2">
    <source>
        <dbReference type="ARBA" id="ARBA00006496"/>
    </source>
</evidence>
<dbReference type="OrthoDB" id="10250728at2759"/>
<evidence type="ECO:0000313" key="9">
    <source>
        <dbReference type="EMBL" id="OWF55227.1"/>
    </source>
</evidence>
<dbReference type="STRING" id="6573.A0A210R2L7"/>
<proteinExistence type="inferred from homology"/>
<dbReference type="EMBL" id="NEDP02000731">
    <property type="protein sequence ID" value="OWF55227.1"/>
    <property type="molecule type" value="Genomic_DNA"/>
</dbReference>
<name>A0A210R2L7_MIZYE</name>
<dbReference type="InterPro" id="IPR057089">
    <property type="entry name" value="C2_TIP"/>
</dbReference>
<evidence type="ECO:0000256" key="1">
    <source>
        <dbReference type="ARBA" id="ARBA00004479"/>
    </source>
</evidence>
<sequence>MEDEPFKSVTLLKNSSSIGIISNVVPADFDGDTQMDFEGDRGNVTKHLASSVKHSVTKPQSSGFVDMDGDLAADISLVTDEGIEQLDNVHGVFHNSHPIFTYPSGMKNGNRGQATYVDVDADSKMDVLMPSCVGDSCDIWVLSKLEWHKLGVSFDSGGGTMWSFVTPEKNPKGMERLPVTLRSGDFDLDGFPDLLAVLQHPNTDGEVFQRAYILLNVGCSGAGCEMFPRTYRVSWTTTLHDHSDRAVLATFFDYQENGILDIMVTTYNSKNGYQTHLMQHTFEQDACFIKVMVASGVCSDNCPAHRKPYGINQPGPAAKFSTLDTNGDAQVGTATQLTQSAYFSLQQPYIVFGLGQTPNFVDKLYIGIPHPNGTDVRTRSWSSVIPNSQLIIIPYPHDEPSSWSNKLFVTPSKLVLLTGAALLGTCGFLAMMVGILHWREKVEDKKEKLQDAHKFHFDAINSKEIEFITQCFDSGVTTYHTVSWRSHMWCATDILNSEFLLRRAWYSLRYP</sequence>
<dbReference type="InterPro" id="IPR024881">
    <property type="entry name" value="Tip"/>
</dbReference>
<dbReference type="PANTHER" id="PTHR13412:SF0">
    <property type="entry name" value="T-CELL IMMUNOMODULATORY PROTEIN"/>
    <property type="match status" value="1"/>
</dbReference>
<dbReference type="InterPro" id="IPR028994">
    <property type="entry name" value="Integrin_alpha_N"/>
</dbReference>
<dbReference type="Proteomes" id="UP000242188">
    <property type="component" value="Unassembled WGS sequence"/>
</dbReference>
<evidence type="ECO:0000256" key="3">
    <source>
        <dbReference type="ARBA" id="ARBA00022692"/>
    </source>
</evidence>
<dbReference type="Pfam" id="PF23122">
    <property type="entry name" value="C2_ITFG1"/>
    <property type="match status" value="1"/>
</dbReference>
<dbReference type="AlphaFoldDB" id="A0A210R2L7"/>
<comment type="caution">
    <text evidence="9">The sequence shown here is derived from an EMBL/GenBank/DDBJ whole genome shotgun (WGS) entry which is preliminary data.</text>
</comment>